<comment type="caution">
    <text evidence="1">The sequence shown here is derived from an EMBL/GenBank/DDBJ whole genome shotgun (WGS) entry which is preliminary data.</text>
</comment>
<dbReference type="CDD" id="cd07040">
    <property type="entry name" value="HP"/>
    <property type="match status" value="1"/>
</dbReference>
<dbReference type="SMART" id="SM00855">
    <property type="entry name" value="PGAM"/>
    <property type="match status" value="1"/>
</dbReference>
<protein>
    <submittedName>
        <fullName evidence="1">Histidine phosphatase family protein</fullName>
    </submittedName>
</protein>
<gene>
    <name evidence="1" type="ORF">HC757_09700</name>
</gene>
<dbReference type="EMBL" id="JAAXYH010000005">
    <property type="protein sequence ID" value="NMH65445.1"/>
    <property type="molecule type" value="Genomic_DNA"/>
</dbReference>
<dbReference type="InterPro" id="IPR029033">
    <property type="entry name" value="His_PPase_superfam"/>
</dbReference>
<proteinExistence type="predicted"/>
<organism evidence="1 2">
    <name type="scientific">Shewanella salipaludis</name>
    <dbReference type="NCBI Taxonomy" id="2723052"/>
    <lineage>
        <taxon>Bacteria</taxon>
        <taxon>Pseudomonadati</taxon>
        <taxon>Pseudomonadota</taxon>
        <taxon>Gammaproteobacteria</taxon>
        <taxon>Alteromonadales</taxon>
        <taxon>Shewanellaceae</taxon>
        <taxon>Shewanella</taxon>
    </lineage>
</organism>
<dbReference type="Gene3D" id="3.40.50.1240">
    <property type="entry name" value="Phosphoglycerate mutase-like"/>
    <property type="match status" value="1"/>
</dbReference>
<dbReference type="Pfam" id="PF00300">
    <property type="entry name" value="His_Phos_1"/>
    <property type="match status" value="1"/>
</dbReference>
<accession>A0A972G6L3</accession>
<evidence type="ECO:0000313" key="1">
    <source>
        <dbReference type="EMBL" id="NMH65445.1"/>
    </source>
</evidence>
<dbReference type="SUPFAM" id="SSF53254">
    <property type="entry name" value="Phosphoglycerate mutase-like"/>
    <property type="match status" value="1"/>
</dbReference>
<dbReference type="RefSeq" id="WP_169564143.1">
    <property type="nucleotide sequence ID" value="NZ_JAAXYH010000005.1"/>
</dbReference>
<dbReference type="InterPro" id="IPR013078">
    <property type="entry name" value="His_Pase_superF_clade-1"/>
</dbReference>
<keyword evidence="2" id="KW-1185">Reference proteome</keyword>
<reference evidence="1" key="1">
    <citation type="submission" date="2020-04" db="EMBL/GenBank/DDBJ databases">
        <title>Description of Shewanella salipaludis sp. nov., isolated from a salt marsh.</title>
        <authorList>
            <person name="Park S."/>
            <person name="Yoon J.-H."/>
        </authorList>
    </citation>
    <scope>NUCLEOTIDE SEQUENCE</scope>
    <source>
        <strain evidence="1">SHSM-M6</strain>
    </source>
</reference>
<sequence>MDRAFIMSIFRKIIFIAMLAGGLLPSLACHAADKLIILVRHAEKREPDSADTRLSEAQIEALRRDPPLSTAGYARAQALPGALAQFPLSRLIATQYLRTRETLAPIAAERQLGVEIIAANAPIAEHIAQLVQAAKAAEGNVLIAGHSNTLPLLVQALGGPKIAPIAETDYGQLFILTLGEDERVTLMSGHYGAQANDTN</sequence>
<evidence type="ECO:0000313" key="2">
    <source>
        <dbReference type="Proteomes" id="UP000737113"/>
    </source>
</evidence>
<name>A0A972G6L3_9GAMM</name>
<dbReference type="Proteomes" id="UP000737113">
    <property type="component" value="Unassembled WGS sequence"/>
</dbReference>
<dbReference type="AlphaFoldDB" id="A0A972G6L3"/>